<accession>A0A542DIY7</accession>
<dbReference type="Proteomes" id="UP000320876">
    <property type="component" value="Unassembled WGS sequence"/>
</dbReference>
<proteinExistence type="predicted"/>
<comment type="caution">
    <text evidence="1">The sequence shown here is derived from an EMBL/GenBank/DDBJ whole genome shotgun (WGS) entry which is preliminary data.</text>
</comment>
<dbReference type="AlphaFoldDB" id="A0A542DIY7"/>
<sequence>MLGESATSVRGAGVGMPGAPAVARLASLPGVRTASGVAVDVEHARTTGQVLPVLGELAELLPQGGLRRGSTVSVRGSTSLLLALLAEATAGGSWAAVVGMPNLGVVAAGELGVEVGRLALVPRPGADFAAATAALLDGVDLVAVGPPDELAGSRTARRLSARARHYGSVLLSLGPWLGADMELRCVAGRWSGLRGGHGYLRERRVMVRAAGRGAAARPVRAELELPGPGGSVAATGVVPVAATASEGRGDLEEVG</sequence>
<reference evidence="1 2" key="1">
    <citation type="submission" date="2019-06" db="EMBL/GenBank/DDBJ databases">
        <title>Sequencing the genomes of 1000 actinobacteria strains.</title>
        <authorList>
            <person name="Klenk H.-P."/>
        </authorList>
    </citation>
    <scope>NUCLEOTIDE SEQUENCE [LARGE SCALE GENOMIC DNA]</scope>
    <source>
        <strain evidence="1 2">DSM 45679</strain>
    </source>
</reference>
<gene>
    <name evidence="1" type="ORF">FB471_2817</name>
</gene>
<dbReference type="EMBL" id="VFML01000001">
    <property type="protein sequence ID" value="TQJ03067.1"/>
    <property type="molecule type" value="Genomic_DNA"/>
</dbReference>
<evidence type="ECO:0000313" key="1">
    <source>
        <dbReference type="EMBL" id="TQJ03067.1"/>
    </source>
</evidence>
<evidence type="ECO:0000313" key="2">
    <source>
        <dbReference type="Proteomes" id="UP000320876"/>
    </source>
</evidence>
<keyword evidence="2" id="KW-1185">Reference proteome</keyword>
<organism evidence="1 2">
    <name type="scientific">Amycolatopsis cihanbeyliensis</name>
    <dbReference type="NCBI Taxonomy" id="1128664"/>
    <lineage>
        <taxon>Bacteria</taxon>
        <taxon>Bacillati</taxon>
        <taxon>Actinomycetota</taxon>
        <taxon>Actinomycetes</taxon>
        <taxon>Pseudonocardiales</taxon>
        <taxon>Pseudonocardiaceae</taxon>
        <taxon>Amycolatopsis</taxon>
    </lineage>
</organism>
<protein>
    <submittedName>
        <fullName evidence="1">Uncharacterized protein</fullName>
    </submittedName>
</protein>
<name>A0A542DIY7_AMYCI</name>